<keyword evidence="1" id="KW-0732">Signal</keyword>
<dbReference type="PROSITE" id="PS00306">
    <property type="entry name" value="CASEIN_ALPHA_BETA"/>
    <property type="match status" value="1"/>
</dbReference>
<dbReference type="Proteomes" id="UP000005408">
    <property type="component" value="Unassembled WGS sequence"/>
</dbReference>
<organism evidence="4 5">
    <name type="scientific">Magallana gigas</name>
    <name type="common">Pacific oyster</name>
    <name type="synonym">Crassostrea gigas</name>
    <dbReference type="NCBI Taxonomy" id="29159"/>
    <lineage>
        <taxon>Eukaryota</taxon>
        <taxon>Metazoa</taxon>
        <taxon>Spiralia</taxon>
        <taxon>Lophotrochozoa</taxon>
        <taxon>Mollusca</taxon>
        <taxon>Bivalvia</taxon>
        <taxon>Autobranchia</taxon>
        <taxon>Pteriomorphia</taxon>
        <taxon>Ostreida</taxon>
        <taxon>Ostreoidea</taxon>
        <taxon>Ostreidae</taxon>
        <taxon>Magallana</taxon>
    </lineage>
</organism>
<dbReference type="AlphaFoldDB" id="A0A8W8IX59"/>
<dbReference type="EnsemblMetazoa" id="G15952.1">
    <property type="protein sequence ID" value="G15952.1:cds"/>
    <property type="gene ID" value="G15952"/>
</dbReference>
<evidence type="ECO:0000256" key="3">
    <source>
        <dbReference type="SAM" id="Phobius"/>
    </source>
</evidence>
<evidence type="ECO:0000313" key="4">
    <source>
        <dbReference type="EnsemblMetazoa" id="G15952.1:cds"/>
    </source>
</evidence>
<name>A0A8W8IX59_MAGGI</name>
<sequence length="147" mass="16831">MEVYPLENNRNGIGKVHDRRSASSNKFNTRTKVQELGKDQESTPGWINTVTSEDFRRKMVTSTGNNPYNISRSQSRQDDYTPTDDSLNKRTKYRTTIIIVLVVSCLVALAVALTVVFVIAKPRNEKQGMERWKMVLEHSSHIDENVM</sequence>
<reference evidence="4" key="1">
    <citation type="submission" date="2022-08" db="UniProtKB">
        <authorList>
            <consortium name="EnsemblMetazoa"/>
        </authorList>
    </citation>
    <scope>IDENTIFICATION</scope>
    <source>
        <strain evidence="4">05x7-T-G4-1.051#20</strain>
    </source>
</reference>
<keyword evidence="3" id="KW-0812">Transmembrane</keyword>
<feature type="region of interest" description="Disordered" evidence="2">
    <location>
        <begin position="1"/>
        <end position="30"/>
    </location>
</feature>
<protein>
    <submittedName>
        <fullName evidence="4">Uncharacterized protein</fullName>
    </submittedName>
</protein>
<evidence type="ECO:0000256" key="2">
    <source>
        <dbReference type="SAM" id="MobiDB-lite"/>
    </source>
</evidence>
<proteinExistence type="predicted"/>
<evidence type="ECO:0000256" key="1">
    <source>
        <dbReference type="ARBA" id="ARBA00022729"/>
    </source>
</evidence>
<accession>A0A8W8IX59</accession>
<feature type="compositionally biased region" description="Polar residues" evidence="2">
    <location>
        <begin position="60"/>
        <end position="74"/>
    </location>
</feature>
<feature type="transmembrane region" description="Helical" evidence="3">
    <location>
        <begin position="97"/>
        <end position="120"/>
    </location>
</feature>
<keyword evidence="5" id="KW-1185">Reference proteome</keyword>
<keyword evidence="3" id="KW-0472">Membrane</keyword>
<dbReference type="InterPro" id="IPR031305">
    <property type="entry name" value="Casein_CS"/>
</dbReference>
<evidence type="ECO:0000313" key="5">
    <source>
        <dbReference type="Proteomes" id="UP000005408"/>
    </source>
</evidence>
<keyword evidence="3" id="KW-1133">Transmembrane helix</keyword>
<feature type="region of interest" description="Disordered" evidence="2">
    <location>
        <begin position="58"/>
        <end position="87"/>
    </location>
</feature>